<dbReference type="EMBL" id="WJBH02000005">
    <property type="protein sequence ID" value="KAI9558371.1"/>
    <property type="molecule type" value="Genomic_DNA"/>
</dbReference>
<reference evidence="2 4" key="1">
    <citation type="submission" date="2022-05" db="EMBL/GenBank/DDBJ databases">
        <title>A multi-omics perspective on studying reproductive biology in Daphnia sinensis.</title>
        <authorList>
            <person name="Jia J."/>
        </authorList>
    </citation>
    <scope>NUCLEOTIDE SEQUENCE</scope>
    <source>
        <strain evidence="2 4">WSL</strain>
    </source>
</reference>
<dbReference type="Proteomes" id="UP000820818">
    <property type="component" value="Linkage Group LG5"/>
</dbReference>
<dbReference type="EMBL" id="WJBH02000116">
    <property type="protein sequence ID" value="KAI9550602.1"/>
    <property type="molecule type" value="Genomic_DNA"/>
</dbReference>
<keyword evidence="4" id="KW-1185">Reference proteome</keyword>
<organism evidence="2 4">
    <name type="scientific">Daphnia sinensis</name>
    <dbReference type="NCBI Taxonomy" id="1820382"/>
    <lineage>
        <taxon>Eukaryota</taxon>
        <taxon>Metazoa</taxon>
        <taxon>Ecdysozoa</taxon>
        <taxon>Arthropoda</taxon>
        <taxon>Crustacea</taxon>
        <taxon>Branchiopoda</taxon>
        <taxon>Diplostraca</taxon>
        <taxon>Cladocera</taxon>
        <taxon>Anomopoda</taxon>
        <taxon>Daphniidae</taxon>
        <taxon>Daphnia</taxon>
        <taxon>Daphnia similis group</taxon>
    </lineage>
</organism>
<dbReference type="AlphaFoldDB" id="A0AAD5KF01"/>
<accession>A0AAD5KF01</accession>
<gene>
    <name evidence="2" type="ORF">GHT06_006297</name>
    <name evidence="3" type="ORF">GHT06_015139</name>
</gene>
<comment type="caution">
    <text evidence="2">The sequence shown here is derived from an EMBL/GenBank/DDBJ whole genome shotgun (WGS) entry which is preliminary data.</text>
</comment>
<evidence type="ECO:0000313" key="3">
    <source>
        <dbReference type="EMBL" id="KAI9558371.1"/>
    </source>
</evidence>
<feature type="region of interest" description="Disordered" evidence="1">
    <location>
        <begin position="89"/>
        <end position="121"/>
    </location>
</feature>
<name>A0AAD5KF01_9CRUS</name>
<feature type="compositionally biased region" description="Basic and acidic residues" evidence="1">
    <location>
        <begin position="92"/>
        <end position="107"/>
    </location>
</feature>
<evidence type="ECO:0000313" key="4">
    <source>
        <dbReference type="Proteomes" id="UP000820818"/>
    </source>
</evidence>
<proteinExistence type="predicted"/>
<protein>
    <submittedName>
        <fullName evidence="2">Transposase domain-containing protein</fullName>
    </submittedName>
</protein>
<evidence type="ECO:0000313" key="2">
    <source>
        <dbReference type="EMBL" id="KAI9550602.1"/>
    </source>
</evidence>
<evidence type="ECO:0000256" key="1">
    <source>
        <dbReference type="SAM" id="MobiDB-lite"/>
    </source>
</evidence>
<feature type="compositionally biased region" description="Acidic residues" evidence="1">
    <location>
        <begin position="55"/>
        <end position="69"/>
    </location>
</feature>
<dbReference type="PANTHER" id="PTHR33053">
    <property type="entry name" value="PROTEIN, PUTATIVE-RELATED"/>
    <property type="match status" value="1"/>
</dbReference>
<feature type="region of interest" description="Disordered" evidence="1">
    <location>
        <begin position="38"/>
        <end position="69"/>
    </location>
</feature>
<sequence length="711" mass="81223">MSNNRILPSSRTKRRRIQKDLQQLRLSLRNVEDIEVIRESSDEERFPNGNNGIDFAEEEQAEDPFSGFDDEVLASTEDAFSIDSEVFPDSFESEHGSDSESTVDKDNGAQPDESDYHEEHNDSQNLRHLLALWAVTWGVHQNAIDALLAILRLFQWGLDLPNTCRTLLKTPRNVNVKSLSPGKYYHHGILKGLESVLNGMPACSALDHVDIFVNIDGSPISKSSGGQFWPILGIITNAKCRKVFLIGLYHGDAKPDSTEEYLTDFILEAKALSESGFIFHGRRLSFRISAFICDAPARSFILNTKGHTGYFCCGRCIQQGEFEGRVVFLERNSTLRTDYSFRNHVYEEHHHGDSIIENLDYLDMARDFPGDPMHLIDLGVTRKLLLTWIRGPLQRRLHKSLIDSMSSRLETLSKFIPREFARRTRSLKFVDRFKATEFGLFNSCVGPVVLLGILPSRLYNNFIVFHVAVRILSSFAYCITHNDYARELLDLFVRECESIYCTYFLSYNVHYLIHTCDDVLRFGALPNYSAYAFENYLFSLKNLLRKSNQALQQVVKRILEIGQFQNACSNAKSSETRRFFKQHDSGPLIPHLVFSKQFKEMQFGPWFLSCKRPDHCVYLDSSIVLVENIIRGMNGDFIIGRRFQVKRSLFSYPLPSSSYEIYRVGAISELLEAWPVDEIKSKAVMLPTFSGNTCAVDGTFSVFPLLMEAHT</sequence>